<evidence type="ECO:0000256" key="4">
    <source>
        <dbReference type="ARBA" id="ARBA00022737"/>
    </source>
</evidence>
<dbReference type="OMA" id="RQDFGNT"/>
<dbReference type="PANTHER" id="PTHR15454:SF69">
    <property type="entry name" value="SERINE_THREONINE-PROTEIN KINASE 11-INTERACTING PROTEIN"/>
    <property type="match status" value="1"/>
</dbReference>
<protein>
    <recommendedName>
        <fullName evidence="8">Leucine Rich Repeat domain protein</fullName>
    </recommendedName>
</protein>
<dbReference type="InterPro" id="IPR001611">
    <property type="entry name" value="Leu-rich_rpt"/>
</dbReference>
<feature type="region of interest" description="Disordered" evidence="5">
    <location>
        <begin position="37"/>
        <end position="62"/>
    </location>
</feature>
<dbReference type="GeneID" id="19235981"/>
<keyword evidence="7" id="KW-1185">Reference proteome</keyword>
<name>U1GN31_ENDPU</name>
<sequence>MEKLNSEDGQLFIRSLASFVRTHEKALANSLQMQRQRAKNASTSSLMSLSSPTTPTTTSNTSSSLITAFSLGGLSFMSHNIKPAQLTLTPHHLFYILSRLEELDIAIGPMNIRLENLHTETSPANYVSFLNQPRSKRRSDKDSIHSVSSVRSVMSGMSSLWSSFGLGGSGGVTKSEKAKAALEADLKYLYSAFTKLPSLRLSPDHRARLIQGYEEFPFDTAVPLFAFKNIQSLDIVDMDFRQFYGWDRLAEQLSLLTVKRANLDDPRDLITNIVLDDTERRRYRSTKTQQSSTLAWIVPSPAKSVVGRSNSDPGSPGRLPAESLSLAVAEGETKDGEASPSFPNGSVSPIRPLSSRANSTYRHVRSCSSKIKRSESGSSNSSEHSLLRHQSESVYGSSNLGSLPASKWRFLKYLSLADNSLTSISTSSLLPLANTLRSLNLSSNLFTEIPDSLSILTRLTSLDLSNCMIESLHSLTTSPLPAITTLKLKHNRLTSLAGIERLLSLENLNVQDNKISDPMEAARLTGLPNMHRICVKRNPLTRRTNYRITIFNLFRNTPGYSEDIIIDENSPTYSERQFLQDRVPESDRPPVVRPVEVIQLSQPPQPQDKNHLTPSSPSDIAIEKSQPEHAITSSRRRKVPRRRIVDLSREEEQGSGLPPTNLDAFGPLLRSPGAREPAEATVNQAALSGRNNVKIANDPRIDTSQDDFRQRLEALKLEVGDRWLSVLKDQGLASSTDLFMNGNSAVGPIQSLQRQHHQALVSGGRTLG</sequence>
<evidence type="ECO:0000256" key="1">
    <source>
        <dbReference type="ARBA" id="ARBA00004496"/>
    </source>
</evidence>
<dbReference type="AlphaFoldDB" id="U1GN31"/>
<dbReference type="GO" id="GO:0005737">
    <property type="term" value="C:cytoplasm"/>
    <property type="evidence" value="ECO:0007669"/>
    <property type="project" value="UniProtKB-SubCell"/>
</dbReference>
<keyword evidence="3" id="KW-0433">Leucine-rich repeat</keyword>
<gene>
    <name evidence="6" type="ORF">EPUS_00921</name>
</gene>
<dbReference type="SUPFAM" id="SSF52075">
    <property type="entry name" value="Outer arm dynein light chain 1"/>
    <property type="match status" value="1"/>
</dbReference>
<proteinExistence type="predicted"/>
<dbReference type="Pfam" id="PF13855">
    <property type="entry name" value="LRR_8"/>
    <property type="match status" value="1"/>
</dbReference>
<dbReference type="SMART" id="SM00369">
    <property type="entry name" value="LRR_TYP"/>
    <property type="match status" value="4"/>
</dbReference>
<dbReference type="EMBL" id="KE720941">
    <property type="protein sequence ID" value="ERF73668.1"/>
    <property type="molecule type" value="Genomic_DNA"/>
</dbReference>
<dbReference type="Proteomes" id="UP000019373">
    <property type="component" value="Unassembled WGS sequence"/>
</dbReference>
<dbReference type="InterPro" id="IPR003591">
    <property type="entry name" value="Leu-rich_rpt_typical-subtyp"/>
</dbReference>
<dbReference type="RefSeq" id="XP_007800671.1">
    <property type="nucleotide sequence ID" value="XM_007802480.1"/>
</dbReference>
<feature type="compositionally biased region" description="Basic and acidic residues" evidence="5">
    <location>
        <begin position="643"/>
        <end position="652"/>
    </location>
</feature>
<evidence type="ECO:0000313" key="7">
    <source>
        <dbReference type="Proteomes" id="UP000019373"/>
    </source>
</evidence>
<dbReference type="PROSITE" id="PS51450">
    <property type="entry name" value="LRR"/>
    <property type="match status" value="4"/>
</dbReference>
<evidence type="ECO:0000256" key="3">
    <source>
        <dbReference type="ARBA" id="ARBA00022614"/>
    </source>
</evidence>
<feature type="compositionally biased region" description="Low complexity" evidence="5">
    <location>
        <begin position="42"/>
        <end position="62"/>
    </location>
</feature>
<keyword evidence="4" id="KW-0677">Repeat</keyword>
<comment type="subcellular location">
    <subcellularLocation>
        <location evidence="1">Cytoplasm</location>
    </subcellularLocation>
</comment>
<reference evidence="7" key="1">
    <citation type="journal article" date="2014" name="BMC Genomics">
        <title>Genome characteristics reveal the impact of lichenization on lichen-forming fungus Endocarpon pusillum Hedwig (Verrucariales, Ascomycota).</title>
        <authorList>
            <person name="Wang Y.-Y."/>
            <person name="Liu B."/>
            <person name="Zhang X.-Y."/>
            <person name="Zhou Q.-M."/>
            <person name="Zhang T."/>
            <person name="Li H."/>
            <person name="Yu Y.-F."/>
            <person name="Zhang X.-L."/>
            <person name="Hao X.-Y."/>
            <person name="Wang M."/>
            <person name="Wang L."/>
            <person name="Wei J.-C."/>
        </authorList>
    </citation>
    <scope>NUCLEOTIDE SEQUENCE [LARGE SCALE GENOMIC DNA]</scope>
    <source>
        <strain evidence="7">Z07020 / HMAS-L-300199</strain>
    </source>
</reference>
<dbReference type="eggNOG" id="ENOG502QTY2">
    <property type="taxonomic scope" value="Eukaryota"/>
</dbReference>
<dbReference type="HOGENOM" id="CLU_009538_0_0_1"/>
<accession>U1GN31</accession>
<feature type="region of interest" description="Disordered" evidence="5">
    <location>
        <begin position="600"/>
        <end position="664"/>
    </location>
</feature>
<dbReference type="PANTHER" id="PTHR15454">
    <property type="entry name" value="NISCHARIN RELATED"/>
    <property type="match status" value="1"/>
</dbReference>
<keyword evidence="2" id="KW-0963">Cytoplasm</keyword>
<dbReference type="InterPro" id="IPR032675">
    <property type="entry name" value="LRR_dom_sf"/>
</dbReference>
<feature type="region of interest" description="Disordered" evidence="5">
    <location>
        <begin position="328"/>
        <end position="386"/>
    </location>
</feature>
<evidence type="ECO:0000313" key="6">
    <source>
        <dbReference type="EMBL" id="ERF73668.1"/>
    </source>
</evidence>
<evidence type="ECO:0008006" key="8">
    <source>
        <dbReference type="Google" id="ProtNLM"/>
    </source>
</evidence>
<dbReference type="Gene3D" id="3.80.10.10">
    <property type="entry name" value="Ribonuclease Inhibitor"/>
    <property type="match status" value="2"/>
</dbReference>
<evidence type="ECO:0000256" key="2">
    <source>
        <dbReference type="ARBA" id="ARBA00022490"/>
    </source>
</evidence>
<dbReference type="OrthoDB" id="676979at2759"/>
<organism evidence="6 7">
    <name type="scientific">Endocarpon pusillum (strain Z07020 / HMAS-L-300199)</name>
    <name type="common">Lichen-forming fungus</name>
    <dbReference type="NCBI Taxonomy" id="1263415"/>
    <lineage>
        <taxon>Eukaryota</taxon>
        <taxon>Fungi</taxon>
        <taxon>Dikarya</taxon>
        <taxon>Ascomycota</taxon>
        <taxon>Pezizomycotina</taxon>
        <taxon>Eurotiomycetes</taxon>
        <taxon>Chaetothyriomycetidae</taxon>
        <taxon>Verrucariales</taxon>
        <taxon>Verrucariaceae</taxon>
        <taxon>Endocarpon</taxon>
    </lineage>
</organism>
<evidence type="ECO:0000256" key="5">
    <source>
        <dbReference type="SAM" id="MobiDB-lite"/>
    </source>
</evidence>